<dbReference type="SUPFAM" id="SSF52833">
    <property type="entry name" value="Thioredoxin-like"/>
    <property type="match status" value="1"/>
</dbReference>
<reference evidence="3" key="1">
    <citation type="submission" date="2018-09" db="EMBL/GenBank/DDBJ databases">
        <title>Acidovorax cavernicola nov. sp. isolated from Gruta de las Maravillas (Aracena, Spain).</title>
        <authorList>
            <person name="Jurado V."/>
            <person name="Gutierrez-Patricio S."/>
            <person name="Gonzalez-Pimentel J.L."/>
            <person name="Miller A.Z."/>
            <person name="Laiz L."/>
            <person name="Saiz-Jimenez C."/>
        </authorList>
    </citation>
    <scope>NUCLEOTIDE SEQUENCE [LARGE SCALE GENOMIC DNA]</scope>
    <source>
        <strain evidence="3">1011MAR3C25</strain>
    </source>
</reference>
<evidence type="ECO:0000313" key="3">
    <source>
        <dbReference type="Proteomes" id="UP000284202"/>
    </source>
</evidence>
<dbReference type="PANTHER" id="PTHR42673:SF4">
    <property type="entry name" value="MALEYLACETOACETATE ISOMERASE"/>
    <property type="match status" value="1"/>
</dbReference>
<dbReference type="PANTHER" id="PTHR42673">
    <property type="entry name" value="MALEYLACETOACETATE ISOMERASE"/>
    <property type="match status" value="1"/>
</dbReference>
<dbReference type="GO" id="GO:0016034">
    <property type="term" value="F:maleylacetoacetate isomerase activity"/>
    <property type="evidence" value="ECO:0007669"/>
    <property type="project" value="TreeGrafter"/>
</dbReference>
<dbReference type="InterPro" id="IPR054416">
    <property type="entry name" value="GST_UstS-like_C"/>
</dbReference>
<dbReference type="Pfam" id="PF13417">
    <property type="entry name" value="GST_N_3"/>
    <property type="match status" value="1"/>
</dbReference>
<gene>
    <name evidence="2" type="ORF">D3P04_01265</name>
</gene>
<feature type="domain" description="GST C-terminal" evidence="1">
    <location>
        <begin position="89"/>
        <end position="232"/>
    </location>
</feature>
<dbReference type="Proteomes" id="UP000284202">
    <property type="component" value="Unassembled WGS sequence"/>
</dbReference>
<protein>
    <submittedName>
        <fullName evidence="2">Glutathione S-transferase family protein</fullName>
    </submittedName>
</protein>
<dbReference type="SUPFAM" id="SSF47616">
    <property type="entry name" value="GST C-terminal domain-like"/>
    <property type="match status" value="1"/>
</dbReference>
<dbReference type="AlphaFoldDB" id="A0A418T7U5"/>
<comment type="caution">
    <text evidence="2">The sequence shown here is derived from an EMBL/GenBank/DDBJ whole genome shotgun (WGS) entry which is preliminary data.</text>
</comment>
<sequence>MAGMAVYSLCAADGLRHYSPHVWKVILALKHKGLDFDLRPVSFAEISQIAGGGFSSVPVLDDHGRLEGDSFGIALHLEQAYSGNRLFPHDGQKALARMIEHFCDTVLNPLLSVIVVQQMHDMMPPADQEHFRAVRRKRFDAEIEEIAMRSAGEAGRFPQKLAPVRAVLEGQRWIAGDTPAFADHILFGSLQWHRVCTGASLLPAEDPVEQWFQRCAGHYGIALPTPDLMPSA</sequence>
<organism evidence="2 3">
    <name type="scientific">Paracoccus onubensis</name>
    <dbReference type="NCBI Taxonomy" id="1675788"/>
    <lineage>
        <taxon>Bacteria</taxon>
        <taxon>Pseudomonadati</taxon>
        <taxon>Pseudomonadota</taxon>
        <taxon>Alphaproteobacteria</taxon>
        <taxon>Rhodobacterales</taxon>
        <taxon>Paracoccaceae</taxon>
        <taxon>Paracoccus</taxon>
    </lineage>
</organism>
<dbReference type="EMBL" id="QZCG01000001">
    <property type="protein sequence ID" value="RJE89298.1"/>
    <property type="molecule type" value="Genomic_DNA"/>
</dbReference>
<dbReference type="InterPro" id="IPR036282">
    <property type="entry name" value="Glutathione-S-Trfase_C_sf"/>
</dbReference>
<dbReference type="Gene3D" id="3.40.30.10">
    <property type="entry name" value="Glutaredoxin"/>
    <property type="match status" value="1"/>
</dbReference>
<dbReference type="OrthoDB" id="508035at2"/>
<dbReference type="Pfam" id="PF22041">
    <property type="entry name" value="GST_C_7"/>
    <property type="match status" value="1"/>
</dbReference>
<evidence type="ECO:0000259" key="1">
    <source>
        <dbReference type="PROSITE" id="PS50405"/>
    </source>
</evidence>
<dbReference type="GO" id="GO:0006559">
    <property type="term" value="P:L-phenylalanine catabolic process"/>
    <property type="evidence" value="ECO:0007669"/>
    <property type="project" value="TreeGrafter"/>
</dbReference>
<dbReference type="GO" id="GO:0006749">
    <property type="term" value="P:glutathione metabolic process"/>
    <property type="evidence" value="ECO:0007669"/>
    <property type="project" value="TreeGrafter"/>
</dbReference>
<name>A0A418T7U5_9RHOB</name>
<dbReference type="InterPro" id="IPR036249">
    <property type="entry name" value="Thioredoxin-like_sf"/>
</dbReference>
<dbReference type="Gene3D" id="1.20.1050.10">
    <property type="match status" value="1"/>
</dbReference>
<dbReference type="InterPro" id="IPR004045">
    <property type="entry name" value="Glutathione_S-Trfase_N"/>
</dbReference>
<dbReference type="PROSITE" id="PS50405">
    <property type="entry name" value="GST_CTER"/>
    <property type="match status" value="1"/>
</dbReference>
<dbReference type="InterPro" id="IPR010987">
    <property type="entry name" value="Glutathione-S-Trfase_C-like"/>
</dbReference>
<keyword evidence="2" id="KW-0808">Transferase</keyword>
<dbReference type="GO" id="GO:0004364">
    <property type="term" value="F:glutathione transferase activity"/>
    <property type="evidence" value="ECO:0007669"/>
    <property type="project" value="TreeGrafter"/>
</dbReference>
<evidence type="ECO:0000313" key="2">
    <source>
        <dbReference type="EMBL" id="RJE89298.1"/>
    </source>
</evidence>
<dbReference type="RefSeq" id="WP_119745109.1">
    <property type="nucleotide sequence ID" value="NZ_QZCG01000001.1"/>
</dbReference>
<accession>A0A418T7U5</accession>
<keyword evidence="3" id="KW-1185">Reference proteome</keyword>
<proteinExistence type="predicted"/>